<evidence type="ECO:0000313" key="1">
    <source>
        <dbReference type="EMBL" id="QIK41451.1"/>
    </source>
</evidence>
<keyword evidence="2" id="KW-1185">Reference proteome</keyword>
<reference evidence="1 2" key="1">
    <citation type="submission" date="2020-03" db="EMBL/GenBank/DDBJ databases">
        <title>Complete genome sequence of Monaibacterium sp. ALG8 with diverse plasmids.</title>
        <authorList>
            <person name="Sun C."/>
        </authorList>
    </citation>
    <scope>NUCLEOTIDE SEQUENCE [LARGE SCALE GENOMIC DNA]</scope>
    <source>
        <strain evidence="1 2">ALG8</strain>
    </source>
</reference>
<dbReference type="EMBL" id="CP049811">
    <property type="protein sequence ID" value="QIK41451.1"/>
    <property type="molecule type" value="Genomic_DNA"/>
</dbReference>
<evidence type="ECO:0000313" key="2">
    <source>
        <dbReference type="Proteomes" id="UP000500791"/>
    </source>
</evidence>
<accession>A0A6G7VN52</accession>
<dbReference type="AlphaFoldDB" id="A0A6G7VN52"/>
<organism evidence="1 2">
    <name type="scientific">Pontivivens nitratireducens</name>
    <dbReference type="NCBI Taxonomy" id="2758038"/>
    <lineage>
        <taxon>Bacteria</taxon>
        <taxon>Pseudomonadati</taxon>
        <taxon>Pseudomonadota</taxon>
        <taxon>Alphaproteobacteria</taxon>
        <taxon>Rhodobacterales</taxon>
        <taxon>Paracoccaceae</taxon>
        <taxon>Pontivivens</taxon>
    </lineage>
</organism>
<dbReference type="Proteomes" id="UP000500791">
    <property type="component" value="Chromosome"/>
</dbReference>
<name>A0A6G7VN52_9RHOB</name>
<sequence length="196" mass="21442">MEWVFIIGVVFIVLVIFSVKAENKKNKIKVEQGNAYSADIEAAKQSLLTSSETASMPVLSAADYGYRPVAKENLLAVQDGATRMEMKSTGRYKTGGTSVSIPIVKGVRYRVGSGSIRTEKSWQATARGRLMVTDKAVVFEGSEKNERITWTQVADVELLIDGFTISKRSGPPRTYQVASPDPKFAAVVELMLSRTA</sequence>
<proteinExistence type="predicted"/>
<protein>
    <submittedName>
        <fullName evidence="1">Uncharacterized protein</fullName>
    </submittedName>
</protein>
<dbReference type="KEGG" id="mon:G8E03_12135"/>
<dbReference type="RefSeq" id="WP_166192257.1">
    <property type="nucleotide sequence ID" value="NZ_CP049811.1"/>
</dbReference>
<gene>
    <name evidence="1" type="ORF">G8E03_12135</name>
</gene>